<keyword evidence="1" id="KW-0732">Signal</keyword>
<keyword evidence="3" id="KW-1185">Reference proteome</keyword>
<dbReference type="AlphaFoldDB" id="K1V4T9"/>
<evidence type="ECO:0000313" key="2">
    <source>
        <dbReference type="EMBL" id="EKC98999.1"/>
    </source>
</evidence>
<evidence type="ECO:0000313" key="3">
    <source>
        <dbReference type="Proteomes" id="UP000006757"/>
    </source>
</evidence>
<comment type="caution">
    <text evidence="2">The sequence shown here is derived from an EMBL/GenBank/DDBJ whole genome shotgun (WGS) entry which is preliminary data.</text>
</comment>
<organism evidence="2 3">
    <name type="scientific">Trichosporon asahii var. asahii (strain CBS 8904)</name>
    <name type="common">Yeast</name>
    <dbReference type="NCBI Taxonomy" id="1220162"/>
    <lineage>
        <taxon>Eukaryota</taxon>
        <taxon>Fungi</taxon>
        <taxon>Dikarya</taxon>
        <taxon>Basidiomycota</taxon>
        <taxon>Agaricomycotina</taxon>
        <taxon>Tremellomycetes</taxon>
        <taxon>Trichosporonales</taxon>
        <taxon>Trichosporonaceae</taxon>
        <taxon>Trichosporon</taxon>
    </lineage>
</organism>
<sequence>MLCLSVLTFVMAALVSAAPPPKKDKNQFTIRPIAQQDKCLDVEPASGESVGYALPCRKERGRAVASQTFEWETQAPDADPLDFTAELLRTSYQVNGAPGCLWTEAPEDTPYPGVVPSVAACPAKDSEEYDNFRWRKTDNQGLQIYRPRGLRPGLRMISLAREDNNQTNTVAALKSFSDTDDMKCVFIKA</sequence>
<feature type="chain" id="PRO_5003851834" evidence="1">
    <location>
        <begin position="18"/>
        <end position="189"/>
    </location>
</feature>
<proteinExistence type="predicted"/>
<name>K1V4T9_TRIAC</name>
<feature type="signal peptide" evidence="1">
    <location>
        <begin position="1"/>
        <end position="17"/>
    </location>
</feature>
<gene>
    <name evidence="2" type="ORF">A1Q2_06753</name>
</gene>
<evidence type="ECO:0000256" key="1">
    <source>
        <dbReference type="SAM" id="SignalP"/>
    </source>
</evidence>
<accession>K1V4T9</accession>
<reference evidence="2 3" key="1">
    <citation type="journal article" date="2012" name="Eukaryot. Cell">
        <title>Genome sequence of the Trichosporon asahii environmental strain CBS 8904.</title>
        <authorList>
            <person name="Yang R.Y."/>
            <person name="Li H.T."/>
            <person name="Zhu H."/>
            <person name="Zhou G.P."/>
            <person name="Wang M."/>
            <person name="Wang L."/>
        </authorList>
    </citation>
    <scope>NUCLEOTIDE SEQUENCE [LARGE SCALE GENOMIC DNA]</scope>
    <source>
        <strain evidence="2 3">CBS 8904</strain>
    </source>
</reference>
<protein>
    <submittedName>
        <fullName evidence="2">Uncharacterized protein</fullName>
    </submittedName>
</protein>
<dbReference type="Proteomes" id="UP000006757">
    <property type="component" value="Unassembled WGS sequence"/>
</dbReference>
<dbReference type="HOGENOM" id="CLU_1541202_0_0_1"/>
<dbReference type="EMBL" id="AMBO01000378">
    <property type="protein sequence ID" value="EKC98999.1"/>
    <property type="molecule type" value="Genomic_DNA"/>
</dbReference>
<dbReference type="InParanoid" id="K1V4T9"/>